<gene>
    <name evidence="1" type="ORF">E5329_04030</name>
</gene>
<name>A0AC61S0V9_9FIRM</name>
<protein>
    <submittedName>
        <fullName evidence="1">4Fe-4S dicluster domain-containing protein</fullName>
    </submittedName>
</protein>
<proteinExistence type="predicted"/>
<dbReference type="EMBL" id="SRYA01000006">
    <property type="protein sequence ID" value="TGY97552.1"/>
    <property type="molecule type" value="Genomic_DNA"/>
</dbReference>
<dbReference type="Proteomes" id="UP000304953">
    <property type="component" value="Unassembled WGS sequence"/>
</dbReference>
<organism evidence="1 2">
    <name type="scientific">Petralouisia muris</name>
    <dbReference type="NCBI Taxonomy" id="3032872"/>
    <lineage>
        <taxon>Bacteria</taxon>
        <taxon>Bacillati</taxon>
        <taxon>Bacillota</taxon>
        <taxon>Clostridia</taxon>
        <taxon>Lachnospirales</taxon>
        <taxon>Lachnospiraceae</taxon>
        <taxon>Petralouisia</taxon>
    </lineage>
</organism>
<evidence type="ECO:0000313" key="2">
    <source>
        <dbReference type="Proteomes" id="UP000304953"/>
    </source>
</evidence>
<reference evidence="1" key="1">
    <citation type="submission" date="2019-04" db="EMBL/GenBank/DDBJ databases">
        <title>Microbes associate with the intestines of laboratory mice.</title>
        <authorList>
            <person name="Navarre W."/>
            <person name="Wong E."/>
            <person name="Huang K."/>
            <person name="Tropini C."/>
            <person name="Ng K."/>
            <person name="Yu B."/>
        </authorList>
    </citation>
    <scope>NUCLEOTIDE SEQUENCE</scope>
    <source>
        <strain evidence="1">NM01_1-7b</strain>
    </source>
</reference>
<sequence>MNAKKLGFGVMRLPLTEPSDTTKIDYETFCRMADRFMEEGFSYFDTATPYHGKEFSELAFRECVAKRFSRDSYTITDKLSFSLIQERDKLEEFFAGQLKRCGVEFFDYYLLHAMNRNYLALAERMGAFEFVIRKKAEGKIRHIGFSFHDSAEVLEEILEKHPEMEYVQLQINYADWEDPDVQSRKCYEVCVKFKKPVIVMEPVKGGLLANLPKDAEMLLKEANPEMSAASWAVRFAASLDNVVMVLSGMSSEAQVEDNISYMKDLKPLTESEQETLMQALAAIRAKKSVACTNCRYCVDGCPKQIPIPDYFQLLNEVSQFGEARFSAAKDSYERKAEKAGRASDCIQCGQCEKQCPQHLLVIQHLQEAVEMFEK</sequence>
<keyword evidence="2" id="KW-1185">Reference proteome</keyword>
<evidence type="ECO:0000313" key="1">
    <source>
        <dbReference type="EMBL" id="TGY97552.1"/>
    </source>
</evidence>
<accession>A0AC61S0V9</accession>
<comment type="caution">
    <text evidence="1">The sequence shown here is derived from an EMBL/GenBank/DDBJ whole genome shotgun (WGS) entry which is preliminary data.</text>
</comment>